<dbReference type="Proteomes" id="UP000215914">
    <property type="component" value="Chromosome 3"/>
</dbReference>
<accession>A0A251V4X0</accession>
<dbReference type="EMBL" id="CM007892">
    <property type="protein sequence ID" value="OTG30667.1"/>
    <property type="molecule type" value="Genomic_DNA"/>
</dbReference>
<proteinExistence type="predicted"/>
<evidence type="ECO:0000313" key="2">
    <source>
        <dbReference type="Proteomes" id="UP000215914"/>
    </source>
</evidence>
<name>A0A251V4X0_HELAN</name>
<sequence>MLAAREAMEEEANGYRRHHSYSGSIDSGNVHDDGYHEYFDHETGQFRSLLMVFGRYALKLVVRSSFLFLLQSHKIRSTWRCLIRVKTEWTIPSVVRRTRCKWKHKMAMASQRWEIVKFLSKIGR</sequence>
<evidence type="ECO:0000313" key="1">
    <source>
        <dbReference type="EMBL" id="OTG30667.1"/>
    </source>
</evidence>
<protein>
    <submittedName>
        <fullName evidence="1">Uncharacterized protein</fullName>
    </submittedName>
</protein>
<organism evidence="1 2">
    <name type="scientific">Helianthus annuus</name>
    <name type="common">Common sunflower</name>
    <dbReference type="NCBI Taxonomy" id="4232"/>
    <lineage>
        <taxon>Eukaryota</taxon>
        <taxon>Viridiplantae</taxon>
        <taxon>Streptophyta</taxon>
        <taxon>Embryophyta</taxon>
        <taxon>Tracheophyta</taxon>
        <taxon>Spermatophyta</taxon>
        <taxon>Magnoliopsida</taxon>
        <taxon>eudicotyledons</taxon>
        <taxon>Gunneridae</taxon>
        <taxon>Pentapetalae</taxon>
        <taxon>asterids</taxon>
        <taxon>campanulids</taxon>
        <taxon>Asterales</taxon>
        <taxon>Asteraceae</taxon>
        <taxon>Asteroideae</taxon>
        <taxon>Heliantheae alliance</taxon>
        <taxon>Heliantheae</taxon>
        <taxon>Helianthus</taxon>
    </lineage>
</organism>
<dbReference type="InParanoid" id="A0A251V4X0"/>
<keyword evidence="2" id="KW-1185">Reference proteome</keyword>
<dbReference type="AlphaFoldDB" id="A0A251V4X0"/>
<gene>
    <name evidence="1" type="ORF">HannXRQ_Chr03g0067031</name>
</gene>
<reference evidence="2" key="1">
    <citation type="journal article" date="2017" name="Nature">
        <title>The sunflower genome provides insights into oil metabolism, flowering and Asterid evolution.</title>
        <authorList>
            <person name="Badouin H."/>
            <person name="Gouzy J."/>
            <person name="Grassa C.J."/>
            <person name="Murat F."/>
            <person name="Staton S.E."/>
            <person name="Cottret L."/>
            <person name="Lelandais-Briere C."/>
            <person name="Owens G.L."/>
            <person name="Carrere S."/>
            <person name="Mayjonade B."/>
            <person name="Legrand L."/>
            <person name="Gill N."/>
            <person name="Kane N.C."/>
            <person name="Bowers J.E."/>
            <person name="Hubner S."/>
            <person name="Bellec A."/>
            <person name="Berard A."/>
            <person name="Berges H."/>
            <person name="Blanchet N."/>
            <person name="Boniface M.C."/>
            <person name="Brunel D."/>
            <person name="Catrice O."/>
            <person name="Chaidir N."/>
            <person name="Claudel C."/>
            <person name="Donnadieu C."/>
            <person name="Faraut T."/>
            <person name="Fievet G."/>
            <person name="Helmstetter N."/>
            <person name="King M."/>
            <person name="Knapp S.J."/>
            <person name="Lai Z."/>
            <person name="Le Paslier M.C."/>
            <person name="Lippi Y."/>
            <person name="Lorenzon L."/>
            <person name="Mandel J.R."/>
            <person name="Marage G."/>
            <person name="Marchand G."/>
            <person name="Marquand E."/>
            <person name="Bret-Mestries E."/>
            <person name="Morien E."/>
            <person name="Nambeesan S."/>
            <person name="Nguyen T."/>
            <person name="Pegot-Espagnet P."/>
            <person name="Pouilly N."/>
            <person name="Raftis F."/>
            <person name="Sallet E."/>
            <person name="Schiex T."/>
            <person name="Thomas J."/>
            <person name="Vandecasteele C."/>
            <person name="Vares D."/>
            <person name="Vear F."/>
            <person name="Vautrin S."/>
            <person name="Crespi M."/>
            <person name="Mangin B."/>
            <person name="Burke J.M."/>
            <person name="Salse J."/>
            <person name="Munos S."/>
            <person name="Vincourt P."/>
            <person name="Rieseberg L.H."/>
            <person name="Langlade N.B."/>
        </authorList>
    </citation>
    <scope>NUCLEOTIDE SEQUENCE [LARGE SCALE GENOMIC DNA]</scope>
    <source>
        <strain evidence="2">cv. SF193</strain>
    </source>
</reference>